<feature type="domain" description="Hemerythrin-like" evidence="1">
    <location>
        <begin position="95"/>
        <end position="220"/>
    </location>
</feature>
<evidence type="ECO:0000313" key="3">
    <source>
        <dbReference type="EMBL" id="QHQ60976.1"/>
    </source>
</evidence>
<name>A0A6P1TM92_9FIRM</name>
<dbReference type="Pfam" id="PF04282">
    <property type="entry name" value="DUF438"/>
    <property type="match status" value="1"/>
</dbReference>
<dbReference type="EMBL" id="CP048000">
    <property type="protein sequence ID" value="QHQ60976.1"/>
    <property type="molecule type" value="Genomic_DNA"/>
</dbReference>
<dbReference type="PANTHER" id="PTHR39966">
    <property type="entry name" value="BLL2471 PROTEIN-RELATED"/>
    <property type="match status" value="1"/>
</dbReference>
<dbReference type="InterPro" id="IPR007380">
    <property type="entry name" value="DUF438"/>
</dbReference>
<dbReference type="InterPro" id="IPR012312">
    <property type="entry name" value="Hemerythrin-like"/>
</dbReference>
<proteinExistence type="predicted"/>
<dbReference type="SUPFAM" id="SSF55785">
    <property type="entry name" value="PYP-like sensor domain (PAS domain)"/>
    <property type="match status" value="1"/>
</dbReference>
<dbReference type="InterPro" id="IPR000014">
    <property type="entry name" value="PAS"/>
</dbReference>
<reference evidence="3 4" key="1">
    <citation type="submission" date="2020-01" db="EMBL/GenBank/DDBJ databases">
        <title>Genome analysis of Anaerocolumna sp. CBA3638.</title>
        <authorList>
            <person name="Kim J."/>
            <person name="Roh S.W."/>
        </authorList>
    </citation>
    <scope>NUCLEOTIDE SEQUENCE [LARGE SCALE GENOMIC DNA]</scope>
    <source>
        <strain evidence="3 4">CBA3638</strain>
    </source>
</reference>
<evidence type="ECO:0000259" key="1">
    <source>
        <dbReference type="Pfam" id="PF01814"/>
    </source>
</evidence>
<protein>
    <submittedName>
        <fullName evidence="3">DUF438 domain-containing protein</fullName>
    </submittedName>
</protein>
<feature type="domain" description="DUF438" evidence="2">
    <location>
        <begin position="15"/>
        <end position="81"/>
    </location>
</feature>
<dbReference type="PANTHER" id="PTHR39966:SF3">
    <property type="entry name" value="DUF438 DOMAIN-CONTAINING PROTEIN"/>
    <property type="match status" value="1"/>
</dbReference>
<dbReference type="KEGG" id="anr:Ana3638_09480"/>
<sequence>MSESINNREYRQNVLKQVITKLHEGKTVEEVKGEFEEAFAGVSAIEISEAEGALVAEGLPVSEIQRLCDVHAAVFKGSIEEIHRPTDQTQIPGHPANTLIRENRAIERIWNKFVKPYLDELTKEENLTALKEGLNKLSDIELHYLKKENLIFPYMEKYGITAPPKVMWGVDDEIRARLKDVIKSLTEVSQAAEVKDKVENLGDKITEMIFKEENILLPMLIETLTQDEWKKIADESGEIGFMIEKVPVWNPAKEYQAEIKEEKKEAGIITFPTGLLKTEELIRMLDTLPFDITFVDKDDVVKYFSQSSERIFPRTKAVIGRNVSNCHPPASVHIVEQIVADFKSGKKEHEDFWIKMGEKYIFIRYYAVRSETGEYLGVLEVTQDIKPIQDITGEKRLVSQD</sequence>
<evidence type="ECO:0000259" key="2">
    <source>
        <dbReference type="Pfam" id="PF04282"/>
    </source>
</evidence>
<dbReference type="InterPro" id="IPR035965">
    <property type="entry name" value="PAS-like_dom_sf"/>
</dbReference>
<dbReference type="Proteomes" id="UP000464314">
    <property type="component" value="Chromosome"/>
</dbReference>
<dbReference type="CDD" id="cd00130">
    <property type="entry name" value="PAS"/>
    <property type="match status" value="1"/>
</dbReference>
<dbReference type="Pfam" id="PF13596">
    <property type="entry name" value="PAS_10"/>
    <property type="match status" value="1"/>
</dbReference>
<dbReference type="Pfam" id="PF01814">
    <property type="entry name" value="Hemerythrin"/>
    <property type="match status" value="1"/>
</dbReference>
<organism evidence="3 4">
    <name type="scientific">Anaerocolumna sedimenticola</name>
    <dbReference type="NCBI Taxonomy" id="2696063"/>
    <lineage>
        <taxon>Bacteria</taxon>
        <taxon>Bacillati</taxon>
        <taxon>Bacillota</taxon>
        <taxon>Clostridia</taxon>
        <taxon>Lachnospirales</taxon>
        <taxon>Lachnospiraceae</taxon>
        <taxon>Anaerocolumna</taxon>
    </lineage>
</organism>
<dbReference type="AlphaFoldDB" id="A0A6P1TM92"/>
<dbReference type="RefSeq" id="WP_161837804.1">
    <property type="nucleotide sequence ID" value="NZ_CP048000.1"/>
</dbReference>
<accession>A0A6P1TM92</accession>
<dbReference type="Gene3D" id="1.20.120.520">
    <property type="entry name" value="nmb1532 protein domain like"/>
    <property type="match status" value="1"/>
</dbReference>
<gene>
    <name evidence="3" type="ORF">Ana3638_09480</name>
</gene>
<keyword evidence="4" id="KW-1185">Reference proteome</keyword>
<dbReference type="GO" id="GO:0005886">
    <property type="term" value="C:plasma membrane"/>
    <property type="evidence" value="ECO:0007669"/>
    <property type="project" value="TreeGrafter"/>
</dbReference>
<evidence type="ECO:0000313" key="4">
    <source>
        <dbReference type="Proteomes" id="UP000464314"/>
    </source>
</evidence>
<dbReference type="Gene3D" id="3.30.450.20">
    <property type="entry name" value="PAS domain"/>
    <property type="match status" value="1"/>
</dbReference>